<keyword evidence="2" id="KW-1185">Reference proteome</keyword>
<organism evidence="1 2">
    <name type="scientific">Helicobacter bizzozeronii (strain CIII-1)</name>
    <dbReference type="NCBI Taxonomy" id="1002804"/>
    <lineage>
        <taxon>Bacteria</taxon>
        <taxon>Pseudomonadati</taxon>
        <taxon>Campylobacterota</taxon>
        <taxon>Epsilonproteobacteria</taxon>
        <taxon>Campylobacterales</taxon>
        <taxon>Helicobacteraceae</taxon>
        <taxon>Helicobacter</taxon>
    </lineage>
</organism>
<reference evidence="1 2" key="1">
    <citation type="journal article" date="2011" name="J. Bacteriol.">
        <title>Genome sequence of Helicobacter bizzozeronii strain CIII-1, an isolate from human gastric mucosa.</title>
        <authorList>
            <person name="Schott T."/>
            <person name="Rossi M."/>
            <person name="Hanninen M.L."/>
        </authorList>
    </citation>
    <scope>NUCLEOTIDE SEQUENCE [LARGE SCALE GENOMIC DNA]</scope>
    <source>
        <strain evidence="1 2">CIII-1</strain>
    </source>
</reference>
<evidence type="ECO:0000313" key="1">
    <source>
        <dbReference type="EMBL" id="CCB80770.1"/>
    </source>
</evidence>
<dbReference type="AlphaFoldDB" id="F8KPN9"/>
<sequence>MGGPYSGFFHPFAFEDKLKPKNANFEVKYPRRVFAMFFHDKSSNKSVAPCGAFSF</sequence>
<gene>
    <name evidence="1" type="ordered locus">HBZC1_17840</name>
</gene>
<accession>F8KPN9</accession>
<dbReference type="EMBL" id="FR871757">
    <property type="protein sequence ID" value="CCB80770.1"/>
    <property type="molecule type" value="Genomic_DNA"/>
</dbReference>
<dbReference type="KEGG" id="hbi:HBZC1_17840"/>
<protein>
    <submittedName>
        <fullName evidence="1">Uncharacterized protein</fullName>
    </submittedName>
</protein>
<dbReference type="Proteomes" id="UP000008387">
    <property type="component" value="Chromosome"/>
</dbReference>
<dbReference type="HOGENOM" id="CLU_3026020_0_0_7"/>
<evidence type="ECO:0000313" key="2">
    <source>
        <dbReference type="Proteomes" id="UP000008387"/>
    </source>
</evidence>
<proteinExistence type="predicted"/>
<name>F8KPN9_HELBC</name>